<dbReference type="EMBL" id="VCPC01000005">
    <property type="protein sequence ID" value="TMV09317.1"/>
    <property type="molecule type" value="Genomic_DNA"/>
</dbReference>
<comment type="caution">
    <text evidence="3">The sequence shown here is derived from an EMBL/GenBank/DDBJ whole genome shotgun (WGS) entry which is preliminary data.</text>
</comment>
<dbReference type="PANTHER" id="PTHR13847">
    <property type="entry name" value="SARCOSINE DEHYDROGENASE-RELATED"/>
    <property type="match status" value="1"/>
</dbReference>
<keyword evidence="1" id="KW-0560">Oxidoreductase</keyword>
<keyword evidence="4" id="KW-1185">Reference proteome</keyword>
<evidence type="ECO:0000313" key="3">
    <source>
        <dbReference type="EMBL" id="TMV09317.1"/>
    </source>
</evidence>
<evidence type="ECO:0000256" key="1">
    <source>
        <dbReference type="ARBA" id="ARBA00023002"/>
    </source>
</evidence>
<name>A0ABY2X220_9RHOB</name>
<feature type="domain" description="FAD dependent oxidoreductase" evidence="2">
    <location>
        <begin position="30"/>
        <end position="421"/>
    </location>
</feature>
<proteinExistence type="predicted"/>
<dbReference type="InterPro" id="IPR006076">
    <property type="entry name" value="FAD-dep_OxRdtase"/>
</dbReference>
<dbReference type="Gene3D" id="3.30.9.10">
    <property type="entry name" value="D-Amino Acid Oxidase, subunit A, domain 2"/>
    <property type="match status" value="1"/>
</dbReference>
<dbReference type="Gene3D" id="3.50.50.60">
    <property type="entry name" value="FAD/NAD(P)-binding domain"/>
    <property type="match status" value="2"/>
</dbReference>
<sequence>MSALRHRNGYDRRVGPVLPRGKAQAGAWMKVIVVGAGITGVSSAEWLRRDGYDVILVDPLMPGDAGQTSFGNAGLIARTSVMPVATPALVRKAASMVFDPGAPLFLRWSYLPRLLPWLLPFMGNARLPRLREIAESLSALTFDSMEQHMALARGTEAESFIQIGDYVTLYREPGDYHGDALWREMRARHNLAPEELSRAALVDRDPHLGPDYTFGTLFRDFGWIVDPGRYVAALFDHYRQQGGGFQQGRVVDIAPGEAPSVTLEGGAVLSADRIVLCAGVWSGAMARRLGTGMRLEAERGYHLSMFTPSITPPGPYMVTDAKFVITPMKGFLRAAGVVEFAGIDAAPSSAPPALIEKRLRRVYPGLEFGRCDTWMGRRPTTPDSLPALGSDARAPNVIHAYGGQHVGLTIGPKLGRTVAALVRGRGVNLDLTPYAPGRFGR</sequence>
<dbReference type="Proteomes" id="UP001191082">
    <property type="component" value="Unassembled WGS sequence"/>
</dbReference>
<evidence type="ECO:0000313" key="4">
    <source>
        <dbReference type="Proteomes" id="UP001191082"/>
    </source>
</evidence>
<protein>
    <submittedName>
        <fullName evidence="3">FAD-binding oxidoreductase</fullName>
    </submittedName>
</protein>
<reference evidence="3 4" key="1">
    <citation type="submission" date="2019-05" db="EMBL/GenBank/DDBJ databases">
        <title>Marivita sp. nov. isolated from sea sediment.</title>
        <authorList>
            <person name="Kim W."/>
        </authorList>
    </citation>
    <scope>NUCLEOTIDE SEQUENCE [LARGE SCALE GENOMIC DNA]</scope>
    <source>
        <strain evidence="3 4">CAU 1492</strain>
    </source>
</reference>
<dbReference type="InterPro" id="IPR036188">
    <property type="entry name" value="FAD/NAD-bd_sf"/>
</dbReference>
<dbReference type="SUPFAM" id="SSF51905">
    <property type="entry name" value="FAD/NAD(P)-binding domain"/>
    <property type="match status" value="1"/>
</dbReference>
<evidence type="ECO:0000259" key="2">
    <source>
        <dbReference type="Pfam" id="PF01266"/>
    </source>
</evidence>
<dbReference type="SUPFAM" id="SSF54373">
    <property type="entry name" value="FAD-linked reductases, C-terminal domain"/>
    <property type="match status" value="1"/>
</dbReference>
<organism evidence="3 4">
    <name type="scientific">Arenibacterium halophilum</name>
    <dbReference type="NCBI Taxonomy" id="2583821"/>
    <lineage>
        <taxon>Bacteria</taxon>
        <taxon>Pseudomonadati</taxon>
        <taxon>Pseudomonadota</taxon>
        <taxon>Alphaproteobacteria</taxon>
        <taxon>Rhodobacterales</taxon>
        <taxon>Paracoccaceae</taxon>
        <taxon>Arenibacterium</taxon>
    </lineage>
</organism>
<dbReference type="PANTHER" id="PTHR13847:SF289">
    <property type="entry name" value="GLYCINE OXIDASE"/>
    <property type="match status" value="1"/>
</dbReference>
<accession>A0ABY2X220</accession>
<gene>
    <name evidence="3" type="ORF">FGK64_19725</name>
</gene>
<dbReference type="Pfam" id="PF01266">
    <property type="entry name" value="DAO"/>
    <property type="match status" value="1"/>
</dbReference>